<comment type="caution">
    <text evidence="7">The sequence shown here is derived from an EMBL/GenBank/DDBJ whole genome shotgun (WGS) entry which is preliminary data.</text>
</comment>
<accession>A0ABW6Z5W6</accession>
<gene>
    <name evidence="7" type="ORF">ACF1HC_33765</name>
</gene>
<dbReference type="SUPFAM" id="SSF51905">
    <property type="entry name" value="FAD/NAD(P)-binding domain"/>
    <property type="match status" value="1"/>
</dbReference>
<dbReference type="InterPro" id="IPR002937">
    <property type="entry name" value="Amino_oxidase"/>
</dbReference>
<evidence type="ECO:0000256" key="5">
    <source>
        <dbReference type="ARBA" id="ARBA00023027"/>
    </source>
</evidence>
<evidence type="ECO:0000313" key="8">
    <source>
        <dbReference type="Proteomes" id="UP001603418"/>
    </source>
</evidence>
<reference evidence="7 8" key="1">
    <citation type="submission" date="2024-10" db="EMBL/GenBank/DDBJ databases">
        <title>The Natural Products Discovery Center: Release of the First 8490 Sequenced Strains for Exploring Actinobacteria Biosynthetic Diversity.</title>
        <authorList>
            <person name="Kalkreuter E."/>
            <person name="Kautsar S.A."/>
            <person name="Yang D."/>
            <person name="Bader C.D."/>
            <person name="Teijaro C.N."/>
            <person name="Fluegel L."/>
            <person name="Davis C.M."/>
            <person name="Simpson J.R."/>
            <person name="Lauterbach L."/>
            <person name="Steele A.D."/>
            <person name="Gui C."/>
            <person name="Meng S."/>
            <person name="Li G."/>
            <person name="Viehrig K."/>
            <person name="Ye F."/>
            <person name="Su P."/>
            <person name="Kiefer A.F."/>
            <person name="Nichols A."/>
            <person name="Cepeda A.J."/>
            <person name="Yan W."/>
            <person name="Fan B."/>
            <person name="Jiang Y."/>
            <person name="Adhikari A."/>
            <person name="Zheng C.-J."/>
            <person name="Schuster L."/>
            <person name="Cowan T.M."/>
            <person name="Smanski M.J."/>
            <person name="Chevrette M.G."/>
            <person name="De Carvalho L.P.S."/>
            <person name="Shen B."/>
        </authorList>
    </citation>
    <scope>NUCLEOTIDE SEQUENCE [LARGE SCALE GENOMIC DNA]</scope>
    <source>
        <strain evidence="7 8">NPDC013366</strain>
    </source>
</reference>
<keyword evidence="2" id="KW-0732">Signal</keyword>
<dbReference type="Proteomes" id="UP001603418">
    <property type="component" value="Unassembled WGS sequence"/>
</dbReference>
<evidence type="ECO:0000256" key="2">
    <source>
        <dbReference type="ARBA" id="ARBA00022729"/>
    </source>
</evidence>
<dbReference type="RefSeq" id="WP_030792998.1">
    <property type="nucleotide sequence ID" value="NZ_JBFACJ010000042.1"/>
</dbReference>
<feature type="domain" description="Amine oxidase" evidence="6">
    <location>
        <begin position="14"/>
        <end position="490"/>
    </location>
</feature>
<evidence type="ECO:0000313" key="7">
    <source>
        <dbReference type="EMBL" id="MFF9886520.1"/>
    </source>
</evidence>
<dbReference type="Pfam" id="PF01593">
    <property type="entry name" value="Amino_oxidase"/>
    <property type="match status" value="1"/>
</dbReference>
<evidence type="ECO:0000256" key="1">
    <source>
        <dbReference type="ARBA" id="ARBA00022630"/>
    </source>
</evidence>
<dbReference type="PANTHER" id="PTHR46091:SF3">
    <property type="entry name" value="AMINE OXIDASE DOMAIN-CONTAINING PROTEIN"/>
    <property type="match status" value="1"/>
</dbReference>
<proteinExistence type="predicted"/>
<evidence type="ECO:0000259" key="6">
    <source>
        <dbReference type="Pfam" id="PF01593"/>
    </source>
</evidence>
<dbReference type="InterPro" id="IPR052206">
    <property type="entry name" value="Retinol_saturase"/>
</dbReference>
<dbReference type="Gene3D" id="3.50.50.60">
    <property type="entry name" value="FAD/NAD(P)-binding domain"/>
    <property type="match status" value="2"/>
</dbReference>
<evidence type="ECO:0000256" key="4">
    <source>
        <dbReference type="ARBA" id="ARBA00022857"/>
    </source>
</evidence>
<dbReference type="EMBL" id="JBICBM010000020">
    <property type="protein sequence ID" value="MFF9886520.1"/>
    <property type="molecule type" value="Genomic_DNA"/>
</dbReference>
<evidence type="ECO:0000256" key="3">
    <source>
        <dbReference type="ARBA" id="ARBA00022827"/>
    </source>
</evidence>
<keyword evidence="8" id="KW-1185">Reference proteome</keyword>
<keyword evidence="1" id="KW-0285">Flavoprotein</keyword>
<organism evidence="7 8">
    <name type="scientific">Streptomyces eurythermus</name>
    <dbReference type="NCBI Taxonomy" id="42237"/>
    <lineage>
        <taxon>Bacteria</taxon>
        <taxon>Bacillati</taxon>
        <taxon>Actinomycetota</taxon>
        <taxon>Actinomycetes</taxon>
        <taxon>Kitasatosporales</taxon>
        <taxon>Streptomycetaceae</taxon>
        <taxon>Streptomyces</taxon>
    </lineage>
</organism>
<keyword evidence="5" id="KW-0520">NAD</keyword>
<sequence>MTDVDAIVIGAGNAGLTAAATLQRAGLRTLLVERHNVPGGCATSFRRGRFEFEVALHQLSGVGFEGQDFTLRGLFDKLGVADRLEFVQEEDLYRAVVPGSHDVTVPADWAGAVDALEGAFPGNRDRIERFFQLARDVTFWQMAAMRGMPADEVDPVLFRHGLRPFRDVLDEHFDDPALKSVLATYWTYLGQPPSRLPFQDMALMLFAYLEFKPWHIKGGSQAMSTALLDSFLTAGGDVRFNTAVETVLTERGRVAGVRLDDGQEVSARDVISNASLPLTYGMLDDPSVVPSRIRADLATRRIGVSGFVLHMGLDATPAELGFTTSTTFVNADVDDDRTYASWRTLEPARGICVSSYDVAPIGFAPSGATHVSLMTLQYGDVWEKIPPAGYAQAKFAYAETLLDRVEAIAPGIRDVIEEVDVATPRTMARYLGHPGGAIYGYDQDRTENWLFRDSVRDPGVEGLHLAGSWAGMGGFQPTLEAGHRVARRLLRAQTA</sequence>
<dbReference type="InterPro" id="IPR036188">
    <property type="entry name" value="FAD/NAD-bd_sf"/>
</dbReference>
<protein>
    <submittedName>
        <fullName evidence="7">Phytoene desaturase family protein</fullName>
    </submittedName>
</protein>
<name>A0ABW6Z5W6_9ACTN</name>
<dbReference type="PANTHER" id="PTHR46091">
    <property type="entry name" value="BLR7054 PROTEIN"/>
    <property type="match status" value="1"/>
</dbReference>
<keyword evidence="4" id="KW-0521">NADP</keyword>
<keyword evidence="3" id="KW-0274">FAD</keyword>